<comment type="similarity">
    <text evidence="1">Belongs to the short-chain dehydrogenases/reductases (SDR) family.</text>
</comment>
<organism evidence="4 5">
    <name type="scientific">Sulfobacillus acidophilus</name>
    <dbReference type="NCBI Taxonomy" id="53633"/>
    <lineage>
        <taxon>Bacteria</taxon>
        <taxon>Bacillati</taxon>
        <taxon>Bacillota</taxon>
        <taxon>Clostridia</taxon>
        <taxon>Eubacteriales</taxon>
        <taxon>Clostridiales Family XVII. Incertae Sedis</taxon>
        <taxon>Sulfobacillus</taxon>
    </lineage>
</organism>
<dbReference type="SUPFAM" id="SSF51735">
    <property type="entry name" value="NAD(P)-binding Rossmann-fold domains"/>
    <property type="match status" value="1"/>
</dbReference>
<dbReference type="FunFam" id="3.40.50.720:FF:000173">
    <property type="entry name" value="3-oxoacyl-[acyl-carrier protein] reductase"/>
    <property type="match status" value="1"/>
</dbReference>
<dbReference type="InterPro" id="IPR050259">
    <property type="entry name" value="SDR"/>
</dbReference>
<evidence type="ECO:0000256" key="2">
    <source>
        <dbReference type="ARBA" id="ARBA00023002"/>
    </source>
</evidence>
<dbReference type="PANTHER" id="PTHR42879:SF2">
    <property type="entry name" value="3-OXOACYL-[ACYL-CARRIER-PROTEIN] REDUCTASE FABG"/>
    <property type="match status" value="1"/>
</dbReference>
<dbReference type="PANTHER" id="PTHR42879">
    <property type="entry name" value="3-OXOACYL-(ACYL-CARRIER-PROTEIN) REDUCTASE"/>
    <property type="match status" value="1"/>
</dbReference>
<keyword evidence="3" id="KW-0443">Lipid metabolism</keyword>
<dbReference type="Pfam" id="PF13561">
    <property type="entry name" value="adh_short_C2"/>
    <property type="match status" value="1"/>
</dbReference>
<dbReference type="EMBL" id="PXYV01000010">
    <property type="protein sequence ID" value="PSR22922.1"/>
    <property type="molecule type" value="Genomic_DNA"/>
</dbReference>
<dbReference type="GO" id="GO:0008202">
    <property type="term" value="P:steroid metabolic process"/>
    <property type="evidence" value="ECO:0007669"/>
    <property type="project" value="UniProtKB-KW"/>
</dbReference>
<reference evidence="4 5" key="1">
    <citation type="journal article" date="2014" name="BMC Genomics">
        <title>Comparison of environmental and isolate Sulfobacillus genomes reveals diverse carbon, sulfur, nitrogen, and hydrogen metabolisms.</title>
        <authorList>
            <person name="Justice N.B."/>
            <person name="Norman A."/>
            <person name="Brown C.T."/>
            <person name="Singh A."/>
            <person name="Thomas B.C."/>
            <person name="Banfield J.F."/>
        </authorList>
    </citation>
    <scope>NUCLEOTIDE SEQUENCE [LARGE SCALE GENOMIC DNA]</scope>
    <source>
        <strain evidence="4">AMDSBA3</strain>
    </source>
</reference>
<dbReference type="Gene3D" id="3.40.50.720">
    <property type="entry name" value="NAD(P)-binding Rossmann-like Domain"/>
    <property type="match status" value="1"/>
</dbReference>
<proteinExistence type="inferred from homology"/>
<keyword evidence="2" id="KW-0560">Oxidoreductase</keyword>
<dbReference type="GO" id="GO:0016491">
    <property type="term" value="F:oxidoreductase activity"/>
    <property type="evidence" value="ECO:0007669"/>
    <property type="project" value="UniProtKB-KW"/>
</dbReference>
<dbReference type="CDD" id="cd05233">
    <property type="entry name" value="SDR_c"/>
    <property type="match status" value="1"/>
</dbReference>
<dbReference type="PRINTS" id="PR00081">
    <property type="entry name" value="GDHRDH"/>
</dbReference>
<dbReference type="InterPro" id="IPR036291">
    <property type="entry name" value="NAD(P)-bd_dom_sf"/>
</dbReference>
<name>A0A2T2WL08_9FIRM</name>
<comment type="caution">
    <text evidence="4">The sequence shown here is derived from an EMBL/GenBank/DDBJ whole genome shotgun (WGS) entry which is preliminary data.</text>
</comment>
<dbReference type="InterPro" id="IPR002347">
    <property type="entry name" value="SDR_fam"/>
</dbReference>
<protein>
    <submittedName>
        <fullName evidence="4">Oxidoreductase</fullName>
    </submittedName>
</protein>
<evidence type="ECO:0000313" key="4">
    <source>
        <dbReference type="EMBL" id="PSR22922.1"/>
    </source>
</evidence>
<dbReference type="AlphaFoldDB" id="A0A2T2WL08"/>
<dbReference type="Proteomes" id="UP000241848">
    <property type="component" value="Unassembled WGS sequence"/>
</dbReference>
<sequence length="260" mass="27963">MDERVALVTGAGQGVGRAIALALARQGAKIVIVNDYVEERARRVAEEVAAMDIGVQGVPYQANVSLWTDVTRMIDDVGSKFGSVDVLVNNAGNAGQTVEDVIGWSREFVETDPDHWRAWVDVNFLAPMYMTRAVLPHMIRHEWGRIINVISEAGRVGEPRLVVYSGAKAGTAGFSRALAKEVGRYRITVNCVALGTIDTPSVSSVVGDATLLKKMSARYPLKRIGQPEDVSGLVAFLASDNASWITGQTYGVNGGYATLP</sequence>
<dbReference type="InterPro" id="IPR020904">
    <property type="entry name" value="Sc_DH/Rdtase_CS"/>
</dbReference>
<gene>
    <name evidence="4" type="ORF">C7B45_04695</name>
</gene>
<evidence type="ECO:0000256" key="1">
    <source>
        <dbReference type="ARBA" id="ARBA00006484"/>
    </source>
</evidence>
<dbReference type="PRINTS" id="PR00080">
    <property type="entry name" value="SDRFAMILY"/>
</dbReference>
<evidence type="ECO:0000256" key="3">
    <source>
        <dbReference type="ARBA" id="ARBA00023221"/>
    </source>
</evidence>
<dbReference type="PROSITE" id="PS00061">
    <property type="entry name" value="ADH_SHORT"/>
    <property type="match status" value="1"/>
</dbReference>
<keyword evidence="3" id="KW-0753">Steroid metabolism</keyword>
<dbReference type="GO" id="GO:0032787">
    <property type="term" value="P:monocarboxylic acid metabolic process"/>
    <property type="evidence" value="ECO:0007669"/>
    <property type="project" value="UniProtKB-ARBA"/>
</dbReference>
<evidence type="ECO:0000313" key="5">
    <source>
        <dbReference type="Proteomes" id="UP000241848"/>
    </source>
</evidence>
<accession>A0A2T2WL08</accession>